<keyword evidence="3" id="KW-1185">Reference proteome</keyword>
<dbReference type="InterPro" id="IPR029058">
    <property type="entry name" value="AB_hydrolase_fold"/>
</dbReference>
<gene>
    <name evidence="2" type="ORF">H9L17_15495</name>
</gene>
<dbReference type="KEGG" id="tbv:H9L17_15495"/>
<reference evidence="2 3" key="1">
    <citation type="submission" date="2020-08" db="EMBL/GenBank/DDBJ databases">
        <title>Genome sequence of Thermomonas brevis KACC 16975T.</title>
        <authorList>
            <person name="Hyun D.-W."/>
            <person name="Bae J.-W."/>
        </authorList>
    </citation>
    <scope>NUCLEOTIDE SEQUENCE [LARGE SCALE GENOMIC DNA]</scope>
    <source>
        <strain evidence="2 3">KACC 16975</strain>
    </source>
</reference>
<evidence type="ECO:0008006" key="4">
    <source>
        <dbReference type="Google" id="ProtNLM"/>
    </source>
</evidence>
<proteinExistence type="predicted"/>
<keyword evidence="1" id="KW-0472">Membrane</keyword>
<evidence type="ECO:0000256" key="1">
    <source>
        <dbReference type="SAM" id="Phobius"/>
    </source>
</evidence>
<dbReference type="RefSeq" id="WP_187570304.1">
    <property type="nucleotide sequence ID" value="NZ_CP060711.1"/>
</dbReference>
<dbReference type="AlphaFoldDB" id="A0A7G9QT65"/>
<feature type="transmembrane region" description="Helical" evidence="1">
    <location>
        <begin position="252"/>
        <end position="271"/>
    </location>
</feature>
<name>A0A7G9QT65_9GAMM</name>
<evidence type="ECO:0000313" key="2">
    <source>
        <dbReference type="EMBL" id="QNN46540.1"/>
    </source>
</evidence>
<sequence length="388" mass="41542">MTTEASPFVVTLVHGTFARGAAWANDDAALVRQRLRERFGEAVRFRAFNWSGSNSHSARRAGAEALREDQDEVARAWPGVPRFVVAHSHGGNVALYALGDAPSQPDLAGIVTIGTPFIASEARSLGAAMGLLRLGLPFMTLLLGALLLGGIAAVASLALGTRLSGTAWTLAALVFSVYGIAMVINVAFMVFRNMPRLEASLAARQEALLAELRLPVPPVPMLCIHVSGDEAGLWLGLTRFLAEIPYALWRRATLIGGLVVLGVSTYVAMLGEIDGHDRLQSHLIAAGVGLLASAATMLMYGIYWQLVMAGVPLLVRAHPGAYGGEGIFHNWLLRIRTTVIPAMADEHITRHACKAPPGLRGLKHSWMYGDAEVIDAVADWMDSRLATM</sequence>
<protein>
    <recommendedName>
        <fullName evidence="4">Alpha/beta hydrolase</fullName>
    </recommendedName>
</protein>
<organism evidence="2 3">
    <name type="scientific">Thermomonas brevis</name>
    <dbReference type="NCBI Taxonomy" id="215691"/>
    <lineage>
        <taxon>Bacteria</taxon>
        <taxon>Pseudomonadati</taxon>
        <taxon>Pseudomonadota</taxon>
        <taxon>Gammaproteobacteria</taxon>
        <taxon>Lysobacterales</taxon>
        <taxon>Lysobacteraceae</taxon>
        <taxon>Thermomonas</taxon>
    </lineage>
</organism>
<keyword evidence="1" id="KW-1133">Transmembrane helix</keyword>
<feature type="transmembrane region" description="Helical" evidence="1">
    <location>
        <begin position="138"/>
        <end position="161"/>
    </location>
</feature>
<evidence type="ECO:0000313" key="3">
    <source>
        <dbReference type="Proteomes" id="UP000515977"/>
    </source>
</evidence>
<dbReference type="EMBL" id="CP060711">
    <property type="protein sequence ID" value="QNN46540.1"/>
    <property type="molecule type" value="Genomic_DNA"/>
</dbReference>
<dbReference type="Gene3D" id="3.40.50.1820">
    <property type="entry name" value="alpha/beta hydrolase"/>
    <property type="match status" value="1"/>
</dbReference>
<accession>A0A7G9QT65</accession>
<keyword evidence="1" id="KW-0812">Transmembrane</keyword>
<feature type="transmembrane region" description="Helical" evidence="1">
    <location>
        <begin position="167"/>
        <end position="191"/>
    </location>
</feature>
<dbReference type="Proteomes" id="UP000515977">
    <property type="component" value="Chromosome"/>
</dbReference>
<feature type="transmembrane region" description="Helical" evidence="1">
    <location>
        <begin position="283"/>
        <end position="303"/>
    </location>
</feature>
<dbReference type="SUPFAM" id="SSF53474">
    <property type="entry name" value="alpha/beta-Hydrolases"/>
    <property type="match status" value="1"/>
</dbReference>